<protein>
    <submittedName>
        <fullName evidence="2">Uncharacterized protein</fullName>
    </submittedName>
</protein>
<feature type="compositionally biased region" description="Polar residues" evidence="1">
    <location>
        <begin position="46"/>
        <end position="56"/>
    </location>
</feature>
<evidence type="ECO:0000256" key="1">
    <source>
        <dbReference type="SAM" id="MobiDB-lite"/>
    </source>
</evidence>
<sequence length="56" mass="6022">MLPGSSHSAHPLSQTPLPNRPTLTLHTTTTQTLCSQTDLLSHSPHNHNSNIDPNTA</sequence>
<dbReference type="Proteomes" id="UP000324748">
    <property type="component" value="Unassembled WGS sequence"/>
</dbReference>
<feature type="compositionally biased region" description="Low complexity" evidence="1">
    <location>
        <begin position="14"/>
        <end position="28"/>
    </location>
</feature>
<name>A0A5B0QFK8_PUCGR</name>
<keyword evidence="3" id="KW-1185">Reference proteome</keyword>
<evidence type="ECO:0000313" key="3">
    <source>
        <dbReference type="Proteomes" id="UP000324748"/>
    </source>
</evidence>
<feature type="region of interest" description="Disordered" evidence="1">
    <location>
        <begin position="1"/>
        <end position="28"/>
    </location>
</feature>
<comment type="caution">
    <text evidence="2">The sequence shown here is derived from an EMBL/GenBank/DDBJ whole genome shotgun (WGS) entry which is preliminary data.</text>
</comment>
<dbReference type="EMBL" id="VSWC01000016">
    <property type="protein sequence ID" value="KAA1111733.1"/>
    <property type="molecule type" value="Genomic_DNA"/>
</dbReference>
<proteinExistence type="predicted"/>
<accession>A0A5B0QFK8</accession>
<organism evidence="2 3">
    <name type="scientific">Puccinia graminis f. sp. tritici</name>
    <dbReference type="NCBI Taxonomy" id="56615"/>
    <lineage>
        <taxon>Eukaryota</taxon>
        <taxon>Fungi</taxon>
        <taxon>Dikarya</taxon>
        <taxon>Basidiomycota</taxon>
        <taxon>Pucciniomycotina</taxon>
        <taxon>Pucciniomycetes</taxon>
        <taxon>Pucciniales</taxon>
        <taxon>Pucciniaceae</taxon>
        <taxon>Puccinia</taxon>
    </lineage>
</organism>
<reference evidence="2 3" key="1">
    <citation type="submission" date="2019-05" db="EMBL/GenBank/DDBJ databases">
        <title>Emergence of the Ug99 lineage of the wheat stem rust pathogen through somatic hybridization.</title>
        <authorList>
            <person name="Li F."/>
            <person name="Upadhyaya N.M."/>
            <person name="Sperschneider J."/>
            <person name="Matny O."/>
            <person name="Nguyen-Phuc H."/>
            <person name="Mago R."/>
            <person name="Raley C."/>
            <person name="Miller M.E."/>
            <person name="Silverstein K.A.T."/>
            <person name="Henningsen E."/>
            <person name="Hirsch C.D."/>
            <person name="Visser B."/>
            <person name="Pretorius Z.A."/>
            <person name="Steffenson B.J."/>
            <person name="Schwessinger B."/>
            <person name="Dodds P.N."/>
            <person name="Figueroa M."/>
        </authorList>
    </citation>
    <scope>NUCLEOTIDE SEQUENCE [LARGE SCALE GENOMIC DNA]</scope>
    <source>
        <strain evidence="2">21-0</strain>
    </source>
</reference>
<dbReference type="AlphaFoldDB" id="A0A5B0QFK8"/>
<gene>
    <name evidence="2" type="ORF">PGT21_010031</name>
</gene>
<feature type="compositionally biased region" description="Polar residues" evidence="1">
    <location>
        <begin position="1"/>
        <end position="13"/>
    </location>
</feature>
<evidence type="ECO:0000313" key="2">
    <source>
        <dbReference type="EMBL" id="KAA1111733.1"/>
    </source>
</evidence>
<feature type="region of interest" description="Disordered" evidence="1">
    <location>
        <begin position="37"/>
        <end position="56"/>
    </location>
</feature>